<keyword evidence="4" id="KW-1185">Reference proteome</keyword>
<evidence type="ECO:0000313" key="4">
    <source>
        <dbReference type="Proteomes" id="UP000538666"/>
    </source>
</evidence>
<accession>A0A841JLN5</accession>
<keyword evidence="3" id="KW-0378">Hydrolase</keyword>
<keyword evidence="1" id="KW-0732">Signal</keyword>
<dbReference type="OrthoDB" id="103430at2"/>
<evidence type="ECO:0000256" key="1">
    <source>
        <dbReference type="SAM" id="SignalP"/>
    </source>
</evidence>
<dbReference type="Gene3D" id="2.60.120.1130">
    <property type="match status" value="1"/>
</dbReference>
<evidence type="ECO:0000313" key="3">
    <source>
        <dbReference type="EMBL" id="MBB6142266.1"/>
    </source>
</evidence>
<dbReference type="GO" id="GO:0006508">
    <property type="term" value="P:proteolysis"/>
    <property type="evidence" value="ECO:0007669"/>
    <property type="project" value="UniProtKB-KW"/>
</dbReference>
<dbReference type="InterPro" id="IPR038765">
    <property type="entry name" value="Papain-like_cys_pep_sf"/>
</dbReference>
<gene>
    <name evidence="3" type="ORF">HNQ77_000204</name>
</gene>
<dbReference type="Pfam" id="PF12969">
    <property type="entry name" value="DUF3857"/>
    <property type="match status" value="1"/>
</dbReference>
<feature type="signal peptide" evidence="1">
    <location>
        <begin position="1"/>
        <end position="22"/>
    </location>
</feature>
<reference evidence="3 4" key="1">
    <citation type="submission" date="2020-08" db="EMBL/GenBank/DDBJ databases">
        <title>Genomic Encyclopedia of Type Strains, Phase IV (KMG-IV): sequencing the most valuable type-strain genomes for metagenomic binning, comparative biology and taxonomic classification.</title>
        <authorList>
            <person name="Goeker M."/>
        </authorList>
    </citation>
    <scope>NUCLEOTIDE SEQUENCE [LARGE SCALE GENOMIC DNA]</scope>
    <source>
        <strain evidence="3 4">DSM 103733</strain>
    </source>
</reference>
<name>A0A841JLN5_9BACT</name>
<dbReference type="RefSeq" id="WP_050057518.1">
    <property type="nucleotide sequence ID" value="NZ_JACHEK010000001.1"/>
</dbReference>
<feature type="domain" description="DUF3857" evidence="2">
    <location>
        <begin position="63"/>
        <end position="219"/>
    </location>
</feature>
<organism evidence="3 4">
    <name type="scientific">Silvibacterium bohemicum</name>
    <dbReference type="NCBI Taxonomy" id="1577686"/>
    <lineage>
        <taxon>Bacteria</taxon>
        <taxon>Pseudomonadati</taxon>
        <taxon>Acidobacteriota</taxon>
        <taxon>Terriglobia</taxon>
        <taxon>Terriglobales</taxon>
        <taxon>Acidobacteriaceae</taxon>
        <taxon>Silvibacterium</taxon>
    </lineage>
</organism>
<keyword evidence="3" id="KW-0645">Protease</keyword>
<sequence>MIRRASLSLIVLFVLASTAARASTPFPDWITQAAATTLLPADAHEAKAAILLDDQLLTVDAGGMTTLRRRMVIKILRPHGREYATPVAWFRSDRKLLSFHVWSIGPDGHQYTVKDNEIIEVGAKEWGILYNDVRYKTASAPGADPGGIVAYEYVQQAPIYSGEENWMFQGEIPRLRTVFEVDLPAGWQHRALWRRYTAATPAEVAPNHWRWELTNVPAVHLEDVPLAPADGAVTGRMTLHYAAGNLGEGDALWAKIGEWFSPLAAPKTEAPAEIANESRQLVSPNADFMTRIQKVSEFMQQNIRYVGIEIGIGGYIPHAAADVYRNRYGDCKDKATLLISMLDAVGVRATWVMVDTERGVVDPFTPSLIGNHMIAAIEIPKGYDNPLLKAVVTAKTGKRYLIFDPTNEYVPIGLLPTYLQGGYGALMAGNESQVIELPILKPDTDTIEHAAHFELAADGSLKGDVRVSRLGASSGNVRHFFAMSSDKEKRENLERSLRSDFSEFDLGTEKVENSRDLNQQLVMRYDVSASSYAKNAGNLLLLRPRVLGTYVTPLRNGRREYPIEFASVGDWRDKFDVTLPSGYAVDEVPDPVKLDTDFASYTSEVKVDGNVLHYSREYVVKKLSLDAGEYESLQKFEGEINADENRSAVLKKQ</sequence>
<dbReference type="Proteomes" id="UP000538666">
    <property type="component" value="Unassembled WGS sequence"/>
</dbReference>
<comment type="caution">
    <text evidence="3">The sequence shown here is derived from an EMBL/GenBank/DDBJ whole genome shotgun (WGS) entry which is preliminary data.</text>
</comment>
<dbReference type="InterPro" id="IPR024618">
    <property type="entry name" value="DUF3857"/>
</dbReference>
<dbReference type="GO" id="GO:0008233">
    <property type="term" value="F:peptidase activity"/>
    <property type="evidence" value="ECO:0007669"/>
    <property type="project" value="UniProtKB-KW"/>
</dbReference>
<dbReference type="Gene3D" id="2.60.40.3140">
    <property type="match status" value="1"/>
</dbReference>
<dbReference type="Gene3D" id="3.10.620.30">
    <property type="match status" value="1"/>
</dbReference>
<dbReference type="SUPFAM" id="SSF54001">
    <property type="entry name" value="Cysteine proteinases"/>
    <property type="match status" value="1"/>
</dbReference>
<protein>
    <submittedName>
        <fullName evidence="3">Transglutaminase-like putative cysteine protease</fullName>
    </submittedName>
</protein>
<proteinExistence type="predicted"/>
<feature type="chain" id="PRO_5032791907" evidence="1">
    <location>
        <begin position="23"/>
        <end position="653"/>
    </location>
</feature>
<dbReference type="AlphaFoldDB" id="A0A841JLN5"/>
<dbReference type="EMBL" id="JACHEK010000001">
    <property type="protein sequence ID" value="MBB6142266.1"/>
    <property type="molecule type" value="Genomic_DNA"/>
</dbReference>
<evidence type="ECO:0000259" key="2">
    <source>
        <dbReference type="Pfam" id="PF12969"/>
    </source>
</evidence>